<protein>
    <recommendedName>
        <fullName evidence="3">Hemerythrin-like domain-containing protein</fullName>
    </recommendedName>
</protein>
<evidence type="ECO:0000313" key="1">
    <source>
        <dbReference type="EMBL" id="MEN2791818.1"/>
    </source>
</evidence>
<gene>
    <name evidence="1" type="ORF">ABC974_19455</name>
</gene>
<dbReference type="Proteomes" id="UP001419910">
    <property type="component" value="Unassembled WGS sequence"/>
</dbReference>
<keyword evidence="2" id="KW-1185">Reference proteome</keyword>
<organism evidence="1 2">
    <name type="scientific">Sphingomonas oligophenolica</name>
    <dbReference type="NCBI Taxonomy" id="301154"/>
    <lineage>
        <taxon>Bacteria</taxon>
        <taxon>Pseudomonadati</taxon>
        <taxon>Pseudomonadota</taxon>
        <taxon>Alphaproteobacteria</taxon>
        <taxon>Sphingomonadales</taxon>
        <taxon>Sphingomonadaceae</taxon>
        <taxon>Sphingomonas</taxon>
    </lineage>
</organism>
<accession>A0ABU9Y7P2</accession>
<dbReference type="EMBL" id="JBDIME010000020">
    <property type="protein sequence ID" value="MEN2791818.1"/>
    <property type="molecule type" value="Genomic_DNA"/>
</dbReference>
<sequence length="161" mass="17522">MAESDVFIDSAQDDSASVPLRALLQDDQDARAALCTELEQLADALPALPTPARVRRLCNQIDIVTSIHFRRADAILAEAAAGFDVPPASGALEQLAEMHAMDTMHGEDLISVLWDSVARGTVARPGEFGYMLRCFFDGCRRAVALENMVLTLIEREALHQG</sequence>
<reference evidence="1 2" key="1">
    <citation type="submission" date="2024-05" db="EMBL/GenBank/DDBJ databases">
        <authorList>
            <person name="Liu Q."/>
            <person name="Xin Y.-H."/>
        </authorList>
    </citation>
    <scope>NUCLEOTIDE SEQUENCE [LARGE SCALE GENOMIC DNA]</scope>
    <source>
        <strain evidence="1 2">CGMCC 1.10181</strain>
    </source>
</reference>
<proteinExistence type="predicted"/>
<dbReference type="RefSeq" id="WP_343892723.1">
    <property type="nucleotide sequence ID" value="NZ_BAAAEH010000061.1"/>
</dbReference>
<evidence type="ECO:0000313" key="2">
    <source>
        <dbReference type="Proteomes" id="UP001419910"/>
    </source>
</evidence>
<comment type="caution">
    <text evidence="1">The sequence shown here is derived from an EMBL/GenBank/DDBJ whole genome shotgun (WGS) entry which is preliminary data.</text>
</comment>
<evidence type="ECO:0008006" key="3">
    <source>
        <dbReference type="Google" id="ProtNLM"/>
    </source>
</evidence>
<name>A0ABU9Y7P2_9SPHN</name>